<dbReference type="AlphaFoldDB" id="A0A8X8YEU3"/>
<keyword evidence="3" id="KW-1185">Reference proteome</keyword>
<sequence length="110" mass="12636">MCVGLRGWVFQWPELDFFNAVASSRWLDVSVDDVLWAVVYVFESLVKQDEHDFRTQDDSSIIKATSKGRQLAFLYDANGDATRLYLRSQHDQDGTKAPDKLTQTRFSSLN</sequence>
<proteinExistence type="predicted"/>
<dbReference type="EMBL" id="PNBA02000003">
    <property type="protein sequence ID" value="KAG6431348.1"/>
    <property type="molecule type" value="Genomic_DNA"/>
</dbReference>
<reference evidence="2" key="1">
    <citation type="submission" date="2018-01" db="EMBL/GenBank/DDBJ databases">
        <authorList>
            <person name="Mao J.F."/>
        </authorList>
    </citation>
    <scope>NUCLEOTIDE SEQUENCE</scope>
    <source>
        <strain evidence="2">Huo1</strain>
        <tissue evidence="2">Leaf</tissue>
    </source>
</reference>
<accession>A0A8X8YEU3</accession>
<gene>
    <name evidence="2" type="ORF">SASPL_109427</name>
</gene>
<evidence type="ECO:0000313" key="3">
    <source>
        <dbReference type="Proteomes" id="UP000298416"/>
    </source>
</evidence>
<comment type="caution">
    <text evidence="2">The sequence shown here is derived from an EMBL/GenBank/DDBJ whole genome shotgun (WGS) entry which is preliminary data.</text>
</comment>
<feature type="region of interest" description="Disordered" evidence="1">
    <location>
        <begin position="91"/>
        <end position="110"/>
    </location>
</feature>
<name>A0A8X8YEU3_SALSN</name>
<organism evidence="2">
    <name type="scientific">Salvia splendens</name>
    <name type="common">Scarlet sage</name>
    <dbReference type="NCBI Taxonomy" id="180675"/>
    <lineage>
        <taxon>Eukaryota</taxon>
        <taxon>Viridiplantae</taxon>
        <taxon>Streptophyta</taxon>
        <taxon>Embryophyta</taxon>
        <taxon>Tracheophyta</taxon>
        <taxon>Spermatophyta</taxon>
        <taxon>Magnoliopsida</taxon>
        <taxon>eudicotyledons</taxon>
        <taxon>Gunneridae</taxon>
        <taxon>Pentapetalae</taxon>
        <taxon>asterids</taxon>
        <taxon>lamiids</taxon>
        <taxon>Lamiales</taxon>
        <taxon>Lamiaceae</taxon>
        <taxon>Nepetoideae</taxon>
        <taxon>Mentheae</taxon>
        <taxon>Salviinae</taxon>
        <taxon>Salvia</taxon>
        <taxon>Salvia subgen. Calosphace</taxon>
        <taxon>core Calosphace</taxon>
    </lineage>
</organism>
<feature type="compositionally biased region" description="Polar residues" evidence="1">
    <location>
        <begin position="101"/>
        <end position="110"/>
    </location>
</feature>
<evidence type="ECO:0000256" key="1">
    <source>
        <dbReference type="SAM" id="MobiDB-lite"/>
    </source>
</evidence>
<protein>
    <submittedName>
        <fullName evidence="2">Uncharacterized protein</fullName>
    </submittedName>
</protein>
<reference evidence="2" key="2">
    <citation type="submission" date="2020-08" db="EMBL/GenBank/DDBJ databases">
        <title>Plant Genome Project.</title>
        <authorList>
            <person name="Zhang R.-G."/>
        </authorList>
    </citation>
    <scope>NUCLEOTIDE SEQUENCE</scope>
    <source>
        <strain evidence="2">Huo1</strain>
        <tissue evidence="2">Leaf</tissue>
    </source>
</reference>
<evidence type="ECO:0000313" key="2">
    <source>
        <dbReference type="EMBL" id="KAG6431348.1"/>
    </source>
</evidence>
<dbReference type="Proteomes" id="UP000298416">
    <property type="component" value="Unassembled WGS sequence"/>
</dbReference>